<gene>
    <name evidence="1" type="ORF">BCR36DRAFT_401698</name>
</gene>
<evidence type="ECO:0000313" key="1">
    <source>
        <dbReference type="EMBL" id="ORX60195.1"/>
    </source>
</evidence>
<dbReference type="Proteomes" id="UP000193719">
    <property type="component" value="Unassembled WGS sequence"/>
</dbReference>
<reference evidence="1 2" key="1">
    <citation type="submission" date="2016-08" db="EMBL/GenBank/DDBJ databases">
        <title>Genomes of anaerobic fungi encode conserved fungal cellulosomes for biomass hydrolysis.</title>
        <authorList>
            <consortium name="DOE Joint Genome Institute"/>
            <person name="Haitjema C.H."/>
            <person name="Gilmore S.P."/>
            <person name="Henske J.K."/>
            <person name="Solomon K.V."/>
            <person name="De Groot R."/>
            <person name="Kuo A."/>
            <person name="Mondo S.J."/>
            <person name="Salamov A.A."/>
            <person name="Labutti K."/>
            <person name="Zhao Z."/>
            <person name="Chiniquy J."/>
            <person name="Barry K."/>
            <person name="Brewer H.M."/>
            <person name="Purvine S.O."/>
            <person name="Wright A.T."/>
            <person name="Boxma B."/>
            <person name="Van Alen T."/>
            <person name="Hackstein J.H."/>
            <person name="Baker S.E."/>
            <person name="Grigoriev I.V."/>
            <person name="O'Malley M.A."/>
        </authorList>
    </citation>
    <scope>NUCLEOTIDE SEQUENCE [LARGE SCALE GENOMIC DNA]</scope>
    <source>
        <strain evidence="2">finn</strain>
    </source>
</reference>
<dbReference type="OrthoDB" id="2124108at2759"/>
<organism evidence="1 2">
    <name type="scientific">Piromyces finnis</name>
    <dbReference type="NCBI Taxonomy" id="1754191"/>
    <lineage>
        <taxon>Eukaryota</taxon>
        <taxon>Fungi</taxon>
        <taxon>Fungi incertae sedis</taxon>
        <taxon>Chytridiomycota</taxon>
        <taxon>Chytridiomycota incertae sedis</taxon>
        <taxon>Neocallimastigomycetes</taxon>
        <taxon>Neocallimastigales</taxon>
        <taxon>Neocallimastigaceae</taxon>
        <taxon>Piromyces</taxon>
    </lineage>
</organism>
<dbReference type="AlphaFoldDB" id="A0A1Y1VMN0"/>
<proteinExistence type="predicted"/>
<dbReference type="SUPFAM" id="SSF48452">
    <property type="entry name" value="TPR-like"/>
    <property type="match status" value="1"/>
</dbReference>
<sequence>MDMEAEEFHGIFQFAVDIDDDDDFFTQSVSKEERALERMRKENSIATYRPNFLTGGYELPLEEISNVFFASKNGPNTVKQAIEWYYSVMKMKDNNSLPKEQIQNIKLYKEISYQYIKNCCDKYLECNKSKGKFINEREILEIAIRCLIQMDRTNEIAPYVEKLDPKEPGLFSFSAKCYYLLRQYSKSLETHQKYCDLRKNDYMSWLDMSKIFIDINNYVMNKIFNLKFEKIPDLYRLLYIICFVKAYKLLKANKIARKTEYWDKVIEKELTPLQKVMDENSDYEEIVNQTLMITPEALDEKINEFNEIINKFCQEDEITILSLPREQIYWIIKHGKATIRESDLNDEENEASCLNIY</sequence>
<protein>
    <submittedName>
        <fullName evidence="1">Uncharacterized protein</fullName>
    </submittedName>
</protein>
<comment type="caution">
    <text evidence="1">The sequence shown here is derived from an EMBL/GenBank/DDBJ whole genome shotgun (WGS) entry which is preliminary data.</text>
</comment>
<evidence type="ECO:0000313" key="2">
    <source>
        <dbReference type="Proteomes" id="UP000193719"/>
    </source>
</evidence>
<name>A0A1Y1VMN0_9FUNG</name>
<keyword evidence="2" id="KW-1185">Reference proteome</keyword>
<dbReference type="EMBL" id="MCFH01000002">
    <property type="protein sequence ID" value="ORX60195.1"/>
    <property type="molecule type" value="Genomic_DNA"/>
</dbReference>
<dbReference type="Gene3D" id="1.25.40.10">
    <property type="entry name" value="Tetratricopeptide repeat domain"/>
    <property type="match status" value="1"/>
</dbReference>
<accession>A0A1Y1VMN0</accession>
<reference evidence="1 2" key="2">
    <citation type="submission" date="2016-08" db="EMBL/GenBank/DDBJ databases">
        <title>Pervasive Adenine N6-methylation of Active Genes in Fungi.</title>
        <authorList>
            <consortium name="DOE Joint Genome Institute"/>
            <person name="Mondo S.J."/>
            <person name="Dannebaum R.O."/>
            <person name="Kuo R.C."/>
            <person name="Labutti K."/>
            <person name="Haridas S."/>
            <person name="Kuo A."/>
            <person name="Salamov A."/>
            <person name="Ahrendt S.R."/>
            <person name="Lipzen A."/>
            <person name="Sullivan W."/>
            <person name="Andreopoulos W.B."/>
            <person name="Clum A."/>
            <person name="Lindquist E."/>
            <person name="Daum C."/>
            <person name="Ramamoorthy G.K."/>
            <person name="Gryganskyi A."/>
            <person name="Culley D."/>
            <person name="Magnuson J.K."/>
            <person name="James T.Y."/>
            <person name="O'Malley M.A."/>
            <person name="Stajich J.E."/>
            <person name="Spatafora J.W."/>
            <person name="Visel A."/>
            <person name="Grigoriev I.V."/>
        </authorList>
    </citation>
    <scope>NUCLEOTIDE SEQUENCE [LARGE SCALE GENOMIC DNA]</scope>
    <source>
        <strain evidence="2">finn</strain>
    </source>
</reference>
<dbReference type="InterPro" id="IPR011990">
    <property type="entry name" value="TPR-like_helical_dom_sf"/>
</dbReference>